<gene>
    <name evidence="5" type="ORF">MNBD_GAMMA10-1590</name>
</gene>
<dbReference type="AlphaFoldDB" id="A0A3B0XK94"/>
<dbReference type="SUPFAM" id="SSF55248">
    <property type="entry name" value="PCD-like"/>
    <property type="match status" value="1"/>
</dbReference>
<name>A0A3B0XK94_9ZZZZ</name>
<comment type="similarity">
    <text evidence="2">Belongs to the pterin-4-alpha-carbinolamine dehydratase family.</text>
</comment>
<dbReference type="PANTHER" id="PTHR42805">
    <property type="entry name" value="PTERIN-4-ALPHA-CARBINOLAMINE DEHYDRATASE-RELATED"/>
    <property type="match status" value="1"/>
</dbReference>
<dbReference type="InterPro" id="IPR036428">
    <property type="entry name" value="PCD_sf"/>
</dbReference>
<dbReference type="Pfam" id="PF01329">
    <property type="entry name" value="Pterin_4a"/>
    <property type="match status" value="1"/>
</dbReference>
<dbReference type="InterPro" id="IPR001533">
    <property type="entry name" value="Pterin_deHydtase"/>
</dbReference>
<comment type="catalytic activity">
    <reaction evidence="1">
        <text>(4aS,6R)-4a-hydroxy-L-erythro-5,6,7,8-tetrahydrobiopterin = (6R)-L-erythro-6,7-dihydrobiopterin + H2O</text>
        <dbReference type="Rhea" id="RHEA:11920"/>
        <dbReference type="ChEBI" id="CHEBI:15377"/>
        <dbReference type="ChEBI" id="CHEBI:15642"/>
        <dbReference type="ChEBI" id="CHEBI:43120"/>
        <dbReference type="EC" id="4.2.1.96"/>
    </reaction>
</comment>
<sequence>MTTFASQNLQTCNKNSTALSDNDIGKLLNELDSWALDASGECSQLYKAYSFKDFVSAQAFANKVADLAEQENHHPRICIEWGKTTINWWTHSVSGLFINDFIMAARCDLNNT</sequence>
<proteinExistence type="inferred from homology"/>
<keyword evidence="4 5" id="KW-0456">Lyase</keyword>
<organism evidence="5">
    <name type="scientific">hydrothermal vent metagenome</name>
    <dbReference type="NCBI Taxonomy" id="652676"/>
    <lineage>
        <taxon>unclassified sequences</taxon>
        <taxon>metagenomes</taxon>
        <taxon>ecological metagenomes</taxon>
    </lineage>
</organism>
<evidence type="ECO:0000256" key="3">
    <source>
        <dbReference type="ARBA" id="ARBA00013252"/>
    </source>
</evidence>
<dbReference type="GO" id="GO:0008124">
    <property type="term" value="F:4-alpha-hydroxytetrahydrobiopterin dehydratase activity"/>
    <property type="evidence" value="ECO:0007669"/>
    <property type="project" value="UniProtKB-EC"/>
</dbReference>
<accession>A0A3B0XK94</accession>
<reference evidence="5" key="1">
    <citation type="submission" date="2018-06" db="EMBL/GenBank/DDBJ databases">
        <authorList>
            <person name="Zhirakovskaya E."/>
        </authorList>
    </citation>
    <scope>NUCLEOTIDE SEQUENCE</scope>
</reference>
<dbReference type="InterPro" id="IPR050376">
    <property type="entry name" value="Pterin-4-alpha-carb_dehyd"/>
</dbReference>
<dbReference type="Gene3D" id="3.30.1360.20">
    <property type="entry name" value="Transcriptional coactivator/pterin dehydratase"/>
    <property type="match status" value="1"/>
</dbReference>
<evidence type="ECO:0000313" key="5">
    <source>
        <dbReference type="EMBL" id="VAW68885.1"/>
    </source>
</evidence>
<dbReference type="PANTHER" id="PTHR42805:SF1">
    <property type="entry name" value="PTERIN-4-ALPHA-CARBINOLAMINE DEHYDRATASE-RELATED"/>
    <property type="match status" value="1"/>
</dbReference>
<dbReference type="EMBL" id="UOFJ01000376">
    <property type="protein sequence ID" value="VAW68885.1"/>
    <property type="molecule type" value="Genomic_DNA"/>
</dbReference>
<protein>
    <recommendedName>
        <fullName evidence="3">4a-hydroxytetrahydrobiopterin dehydratase</fullName>
        <ecNumber evidence="3">4.2.1.96</ecNumber>
    </recommendedName>
</protein>
<dbReference type="GO" id="GO:0006729">
    <property type="term" value="P:tetrahydrobiopterin biosynthetic process"/>
    <property type="evidence" value="ECO:0007669"/>
    <property type="project" value="InterPro"/>
</dbReference>
<evidence type="ECO:0000256" key="4">
    <source>
        <dbReference type="ARBA" id="ARBA00023239"/>
    </source>
</evidence>
<evidence type="ECO:0000256" key="1">
    <source>
        <dbReference type="ARBA" id="ARBA00001554"/>
    </source>
</evidence>
<dbReference type="HAMAP" id="MF_00434">
    <property type="entry name" value="Pterin_4_alpha"/>
    <property type="match status" value="1"/>
</dbReference>
<dbReference type="CDD" id="cd00913">
    <property type="entry name" value="PCD_DCoH_subfamily_a"/>
    <property type="match status" value="1"/>
</dbReference>
<evidence type="ECO:0000256" key="2">
    <source>
        <dbReference type="ARBA" id="ARBA00006472"/>
    </source>
</evidence>
<dbReference type="EC" id="4.2.1.96" evidence="3"/>